<accession>A0A2U1PFL8</accession>
<dbReference type="STRING" id="35608.A0A2U1PFL8"/>
<proteinExistence type="predicted"/>
<gene>
    <name evidence="1" type="ORF">CTI12_AA156940</name>
</gene>
<keyword evidence="1" id="KW-0548">Nucleotidyltransferase</keyword>
<keyword evidence="2" id="KW-1185">Reference proteome</keyword>
<evidence type="ECO:0000313" key="1">
    <source>
        <dbReference type="EMBL" id="PWA84581.1"/>
    </source>
</evidence>
<dbReference type="Proteomes" id="UP000245207">
    <property type="component" value="Unassembled WGS sequence"/>
</dbReference>
<dbReference type="OrthoDB" id="1748554at2759"/>
<dbReference type="AlphaFoldDB" id="A0A2U1PFL8"/>
<protein>
    <submittedName>
        <fullName evidence="1">Reverse transcriptase zinc-binding domain-containing protein</fullName>
    </submittedName>
</protein>
<keyword evidence="1" id="KW-0695">RNA-directed DNA polymerase</keyword>
<dbReference type="EMBL" id="PKPP01001213">
    <property type="protein sequence ID" value="PWA84581.1"/>
    <property type="molecule type" value="Genomic_DNA"/>
</dbReference>
<keyword evidence="1" id="KW-0808">Transferase</keyword>
<dbReference type="GO" id="GO:0003964">
    <property type="term" value="F:RNA-directed DNA polymerase activity"/>
    <property type="evidence" value="ECO:0007669"/>
    <property type="project" value="UniProtKB-KW"/>
</dbReference>
<name>A0A2U1PFL8_ARTAN</name>
<organism evidence="1 2">
    <name type="scientific">Artemisia annua</name>
    <name type="common">Sweet wormwood</name>
    <dbReference type="NCBI Taxonomy" id="35608"/>
    <lineage>
        <taxon>Eukaryota</taxon>
        <taxon>Viridiplantae</taxon>
        <taxon>Streptophyta</taxon>
        <taxon>Embryophyta</taxon>
        <taxon>Tracheophyta</taxon>
        <taxon>Spermatophyta</taxon>
        <taxon>Magnoliopsida</taxon>
        <taxon>eudicotyledons</taxon>
        <taxon>Gunneridae</taxon>
        <taxon>Pentapetalae</taxon>
        <taxon>asterids</taxon>
        <taxon>campanulids</taxon>
        <taxon>Asterales</taxon>
        <taxon>Asteraceae</taxon>
        <taxon>Asteroideae</taxon>
        <taxon>Anthemideae</taxon>
        <taxon>Artemisiinae</taxon>
        <taxon>Artemisia</taxon>
    </lineage>
</organism>
<evidence type="ECO:0000313" key="2">
    <source>
        <dbReference type="Proteomes" id="UP000245207"/>
    </source>
</evidence>
<sequence length="123" mass="14439">MRNVMLQNDYLCGRNIWEVTVENNASWGWRKLMKLRDMVRPRIWHYLGNVENTSVWYDTWDKVGPLSKTVTRRQIYNAHLSNEATVADMVVNGSLQLPKEWVHQHAVLNHISNLTLIQVVLIV</sequence>
<reference evidence="1 2" key="1">
    <citation type="journal article" date="2018" name="Mol. Plant">
        <title>The genome of Artemisia annua provides insight into the evolution of Asteraceae family and artemisinin biosynthesis.</title>
        <authorList>
            <person name="Shen Q."/>
            <person name="Zhang L."/>
            <person name="Liao Z."/>
            <person name="Wang S."/>
            <person name="Yan T."/>
            <person name="Shi P."/>
            <person name="Liu M."/>
            <person name="Fu X."/>
            <person name="Pan Q."/>
            <person name="Wang Y."/>
            <person name="Lv Z."/>
            <person name="Lu X."/>
            <person name="Zhang F."/>
            <person name="Jiang W."/>
            <person name="Ma Y."/>
            <person name="Chen M."/>
            <person name="Hao X."/>
            <person name="Li L."/>
            <person name="Tang Y."/>
            <person name="Lv G."/>
            <person name="Zhou Y."/>
            <person name="Sun X."/>
            <person name="Brodelius P.E."/>
            <person name="Rose J.K.C."/>
            <person name="Tang K."/>
        </authorList>
    </citation>
    <scope>NUCLEOTIDE SEQUENCE [LARGE SCALE GENOMIC DNA]</scope>
    <source>
        <strain evidence="2">cv. Huhao1</strain>
        <tissue evidence="1">Leaf</tissue>
    </source>
</reference>
<comment type="caution">
    <text evidence="1">The sequence shown here is derived from an EMBL/GenBank/DDBJ whole genome shotgun (WGS) entry which is preliminary data.</text>
</comment>